<keyword evidence="1" id="KW-1133">Transmembrane helix</keyword>
<evidence type="ECO:0000313" key="5">
    <source>
        <dbReference type="Proteomes" id="UP000518887"/>
    </source>
</evidence>
<evidence type="ECO:0000256" key="1">
    <source>
        <dbReference type="SAM" id="Phobius"/>
    </source>
</evidence>
<keyword evidence="4" id="KW-0808">Transferase</keyword>
<dbReference type="EMBL" id="JACHFQ010000001">
    <property type="protein sequence ID" value="MBB5225118.1"/>
    <property type="molecule type" value="Genomic_DNA"/>
</dbReference>
<gene>
    <name evidence="4" type="ORF">HNP76_000458</name>
</gene>
<organism evidence="4 5">
    <name type="scientific">Treponema ruminis</name>
    <dbReference type="NCBI Taxonomy" id="744515"/>
    <lineage>
        <taxon>Bacteria</taxon>
        <taxon>Pseudomonadati</taxon>
        <taxon>Spirochaetota</taxon>
        <taxon>Spirochaetia</taxon>
        <taxon>Spirochaetales</taxon>
        <taxon>Treponemataceae</taxon>
        <taxon>Treponema</taxon>
    </lineage>
</organism>
<evidence type="ECO:0000313" key="4">
    <source>
        <dbReference type="EMBL" id="MBB5225118.1"/>
    </source>
</evidence>
<protein>
    <submittedName>
        <fullName evidence="4">Putative nucleotidyltransferase with HDIG domain</fullName>
    </submittedName>
</protein>
<feature type="transmembrane region" description="Helical" evidence="1">
    <location>
        <begin position="108"/>
        <end position="127"/>
    </location>
</feature>
<dbReference type="GO" id="GO:0016740">
    <property type="term" value="F:transferase activity"/>
    <property type="evidence" value="ECO:0007669"/>
    <property type="project" value="UniProtKB-KW"/>
</dbReference>
<dbReference type="SUPFAM" id="SSF109604">
    <property type="entry name" value="HD-domain/PDEase-like"/>
    <property type="match status" value="1"/>
</dbReference>
<keyword evidence="5" id="KW-1185">Reference proteome</keyword>
<feature type="transmembrane region" description="Helical" evidence="1">
    <location>
        <begin position="57"/>
        <end position="77"/>
    </location>
</feature>
<comment type="caution">
    <text evidence="4">The sequence shown here is derived from an EMBL/GenBank/DDBJ whole genome shotgun (WGS) entry which is preliminary data.</text>
</comment>
<dbReference type="SMART" id="SM00471">
    <property type="entry name" value="HDc"/>
    <property type="match status" value="1"/>
</dbReference>
<dbReference type="InterPro" id="IPR006675">
    <property type="entry name" value="HDIG_dom"/>
</dbReference>
<dbReference type="InterPro" id="IPR037522">
    <property type="entry name" value="HD_GYP_dom"/>
</dbReference>
<feature type="transmembrane region" description="Helical" evidence="1">
    <location>
        <begin position="20"/>
        <end position="37"/>
    </location>
</feature>
<reference evidence="4 5" key="1">
    <citation type="submission" date="2020-08" db="EMBL/GenBank/DDBJ databases">
        <title>Genomic Encyclopedia of Type Strains, Phase IV (KMG-IV): sequencing the most valuable type-strain genomes for metagenomic binning, comparative biology and taxonomic classification.</title>
        <authorList>
            <person name="Goeker M."/>
        </authorList>
    </citation>
    <scope>NUCLEOTIDE SEQUENCE [LARGE SCALE GENOMIC DNA]</scope>
    <source>
        <strain evidence="4 5">DSM 103462</strain>
    </source>
</reference>
<sequence>MQKKYITYLKKQIKIRNIPVLFGYLLFVALYFLSAKGSQLTSGSKEMLHIFGHQYPIGLLAPVCSSISTIVLICMVVFHRRIGFYTAMVILIVRAIRLARGMTLFHPMSLPAFFTTVVALLAIIIIYHKSRRIVQEHETHKKQLVDFNNSIIDAFSVCIDGKDYYTNGHSLRVAKYTKMLAQKLGEDEETAQKFYNIALLHDIGKIGIPDEILNKPGKLDEEEYETIKTHTYRGFEILKRVKSQKDISSGAYYHHERYDGKGYPSKLSGKKIPWVARIISVADAFDAMNSTRPYRKKMPMDQIVKEIKDCSGSQFDPVVAKAFLDLYEEGLFDNIKTE</sequence>
<dbReference type="Proteomes" id="UP000518887">
    <property type="component" value="Unassembled WGS sequence"/>
</dbReference>
<name>A0A7W8G764_9SPIR</name>
<proteinExistence type="predicted"/>
<dbReference type="AlphaFoldDB" id="A0A7W8G764"/>
<dbReference type="CDD" id="cd00077">
    <property type="entry name" value="HDc"/>
    <property type="match status" value="1"/>
</dbReference>
<feature type="domain" description="HD" evidence="2">
    <location>
        <begin position="166"/>
        <end position="288"/>
    </location>
</feature>
<keyword evidence="1" id="KW-0472">Membrane</keyword>
<dbReference type="PROSITE" id="PS51832">
    <property type="entry name" value="HD_GYP"/>
    <property type="match status" value="1"/>
</dbReference>
<feature type="domain" description="HD-GYP" evidence="3">
    <location>
        <begin position="144"/>
        <end position="338"/>
    </location>
</feature>
<dbReference type="Pfam" id="PF13487">
    <property type="entry name" value="HD_5"/>
    <property type="match status" value="1"/>
</dbReference>
<feature type="transmembrane region" description="Helical" evidence="1">
    <location>
        <begin position="84"/>
        <end position="102"/>
    </location>
</feature>
<dbReference type="NCBIfam" id="TIGR00277">
    <property type="entry name" value="HDIG"/>
    <property type="match status" value="1"/>
</dbReference>
<evidence type="ECO:0000259" key="2">
    <source>
        <dbReference type="PROSITE" id="PS51831"/>
    </source>
</evidence>
<evidence type="ECO:0000259" key="3">
    <source>
        <dbReference type="PROSITE" id="PS51832"/>
    </source>
</evidence>
<dbReference type="PROSITE" id="PS51831">
    <property type="entry name" value="HD"/>
    <property type="match status" value="1"/>
</dbReference>
<keyword evidence="1" id="KW-0812">Transmembrane</keyword>
<dbReference type="PANTHER" id="PTHR43155">
    <property type="entry name" value="CYCLIC DI-GMP PHOSPHODIESTERASE PA4108-RELATED"/>
    <property type="match status" value="1"/>
</dbReference>
<dbReference type="Gene3D" id="1.10.3210.10">
    <property type="entry name" value="Hypothetical protein af1432"/>
    <property type="match status" value="1"/>
</dbReference>
<accession>A0A7W8G764</accession>
<dbReference type="InterPro" id="IPR003607">
    <property type="entry name" value="HD/PDEase_dom"/>
</dbReference>
<dbReference type="RefSeq" id="WP_184657052.1">
    <property type="nucleotide sequence ID" value="NZ_CP031518.1"/>
</dbReference>
<dbReference type="InterPro" id="IPR006674">
    <property type="entry name" value="HD_domain"/>
</dbReference>